<name>A0A1H5W7H1_9BACT</name>
<protein>
    <submittedName>
        <fullName evidence="2">Ig-like domain (Group 3)</fullName>
    </submittedName>
</protein>
<evidence type="ECO:0000259" key="1">
    <source>
        <dbReference type="Pfam" id="PF16640"/>
    </source>
</evidence>
<sequence>MPLRRLAVSRAARSAASSPAIFAVLLFFIGALFPSAMLRAQTLTFTGQVYSPLGPAVTGSTAAHGDPIPNILVFVQDPASPLPVFSQGVTVPAAGQNGCAVQPNLVPATVLGSALTDYSGTYTFNVSGTVSYPINVVIQAGKWRRQYQFTQAQVASYTSGTVVTLPILSMPSNQSQGDLPHIAVVTGSADQIECIFPQIGVSASEVTDPTGTGSINFFSGNASSGEIVSSSTPTETQLVNPAANGAIPISNYDMVIFGCQTWNAGIVDSDVAPYAKNVEAFANEGGRVFGTHGAATWITTPSDWSGIATFDYSGSDSEAASITGQLSTAYTGEPTLAAWMGYIGALNAPVANLQFTLTDVFYNITAVNAPGQTWVTIPSHSSTPAQFSFDTPVNQTGSPSAVVNFTNTQTNFDLGQTGDSIVINVTDNSATATLSGLTLTLQIPSGITPTSLVDSTGGSWVCTLTTPTAICTLPAPLAAGASDAVTLTFDIPATTTPGSVTLTGTLSNGGINQSNQCGRVLYNDYHVETAGSRVAWNNGGRCTVGTTLTNAQKFLEYSLYNLSNFVAPTTSDTIVIQAPSTTTITTNGQPGVTTPIYYGQIIGDTNNVNAIVSTTAPGGTNNGTLTVSVDGTTACTLQNSLTQGTCPNAGFTGQNAGSHTVQASYSGDSEYQPSQSPVYNMTILPDPTATVVTTSGTPSIYGNAVTFTATVTNTAPFTDVALPAPAGTVNFFDGAAQIGTGTLNSSGVAILSVTSLGVGSHTINAVYVPTVNFTASTSVGIAQVVTLPVSATSTRLTSTANPAYQGQNIVLTATVTQLAFSVAVPSGLTNPLPTGTVSFYDGTTLLGTAPLTAALTATVSTSTLAVGTHAITAVYSGDAANTGSTSPVLNEVVQPNTFTLTVNPTTLNLIIGQTAAITVTITDNGDFNEPVQLSCAGQSAETICSFATATIPAGGGTTTLTVMPEPPHNCSTTASNEHPGSKLPIMAGLGVMLLAFRRRRKLLGLVTFGLLLAALPMLSGCNTTGCTDFGVEPGTYTFTVTATSAAPYAQTSNQTMTMVVKP</sequence>
<gene>
    <name evidence="2" type="ORF">SAMN05421819_1459</name>
</gene>
<feature type="domain" description="Bacterial Ig-like" evidence="1">
    <location>
        <begin position="796"/>
        <end position="893"/>
    </location>
</feature>
<dbReference type="EMBL" id="FNVA01000002">
    <property type="protein sequence ID" value="SEF95131.1"/>
    <property type="molecule type" value="Genomic_DNA"/>
</dbReference>
<dbReference type="AlphaFoldDB" id="A0A1H5W7H1"/>
<dbReference type="Pfam" id="PF16640">
    <property type="entry name" value="Big_3_5"/>
    <property type="match status" value="2"/>
</dbReference>
<proteinExistence type="predicted"/>
<dbReference type="RefSeq" id="WP_103932391.1">
    <property type="nucleotide sequence ID" value="NZ_FNVA01000002.1"/>
</dbReference>
<dbReference type="OrthoDB" id="5518333at2"/>
<reference evidence="2 3" key="1">
    <citation type="submission" date="2016-10" db="EMBL/GenBank/DDBJ databases">
        <authorList>
            <person name="de Groot N.N."/>
        </authorList>
    </citation>
    <scope>NUCLEOTIDE SEQUENCE [LARGE SCALE GENOMIC DNA]</scope>
    <source>
        <strain evidence="2 3">DSM 22489</strain>
    </source>
</reference>
<evidence type="ECO:0000313" key="2">
    <source>
        <dbReference type="EMBL" id="SEF95131.1"/>
    </source>
</evidence>
<organism evidence="2 3">
    <name type="scientific">Bryocella elongata</name>
    <dbReference type="NCBI Taxonomy" id="863522"/>
    <lineage>
        <taxon>Bacteria</taxon>
        <taxon>Pseudomonadati</taxon>
        <taxon>Acidobacteriota</taxon>
        <taxon>Terriglobia</taxon>
        <taxon>Terriglobales</taxon>
        <taxon>Acidobacteriaceae</taxon>
        <taxon>Bryocella</taxon>
    </lineage>
</organism>
<dbReference type="Gene3D" id="2.60.40.10">
    <property type="entry name" value="Immunoglobulins"/>
    <property type="match status" value="3"/>
</dbReference>
<feature type="domain" description="Bacterial Ig-like" evidence="1">
    <location>
        <begin position="692"/>
        <end position="786"/>
    </location>
</feature>
<evidence type="ECO:0000313" key="3">
    <source>
        <dbReference type="Proteomes" id="UP000236728"/>
    </source>
</evidence>
<dbReference type="InterPro" id="IPR013783">
    <property type="entry name" value="Ig-like_fold"/>
</dbReference>
<accession>A0A1H5W7H1</accession>
<dbReference type="Proteomes" id="UP000236728">
    <property type="component" value="Unassembled WGS sequence"/>
</dbReference>
<keyword evidence="3" id="KW-1185">Reference proteome</keyword>
<dbReference type="InterPro" id="IPR032109">
    <property type="entry name" value="Big_3_5"/>
</dbReference>